<feature type="transmembrane region" description="Helical" evidence="1">
    <location>
        <begin position="991"/>
        <end position="1011"/>
    </location>
</feature>
<dbReference type="AlphaFoldDB" id="A0A6N2M7H1"/>
<keyword evidence="1" id="KW-0812">Transmembrane</keyword>
<keyword evidence="1" id="KW-1133">Transmembrane helix</keyword>
<evidence type="ECO:0000259" key="2">
    <source>
        <dbReference type="Pfam" id="PF02364"/>
    </source>
</evidence>
<proteinExistence type="predicted"/>
<dbReference type="GO" id="GO:0000148">
    <property type="term" value="C:1,3-beta-D-glucan synthase complex"/>
    <property type="evidence" value="ECO:0007669"/>
    <property type="project" value="InterPro"/>
</dbReference>
<dbReference type="InterPro" id="IPR058851">
    <property type="entry name" value="CALS1_helical"/>
</dbReference>
<feature type="transmembrane region" description="Helical" evidence="1">
    <location>
        <begin position="823"/>
        <end position="846"/>
    </location>
</feature>
<feature type="domain" description="Glycosyl transferase 48" evidence="2">
    <location>
        <begin position="214"/>
        <end position="900"/>
    </location>
</feature>
<evidence type="ECO:0008006" key="5">
    <source>
        <dbReference type="Google" id="ProtNLM"/>
    </source>
</evidence>
<feature type="transmembrane region" description="Helical" evidence="1">
    <location>
        <begin position="799"/>
        <end position="817"/>
    </location>
</feature>
<feature type="transmembrane region" description="Helical" evidence="1">
    <location>
        <begin position="653"/>
        <end position="675"/>
    </location>
</feature>
<keyword evidence="1" id="KW-0472">Membrane</keyword>
<feature type="transmembrane region" description="Helical" evidence="1">
    <location>
        <begin position="960"/>
        <end position="979"/>
    </location>
</feature>
<dbReference type="GO" id="GO:0006075">
    <property type="term" value="P:(1-&gt;3)-beta-D-glucan biosynthetic process"/>
    <property type="evidence" value="ECO:0007669"/>
    <property type="project" value="InterPro"/>
</dbReference>
<evidence type="ECO:0000313" key="4">
    <source>
        <dbReference type="EMBL" id="VFU49477.1"/>
    </source>
</evidence>
<dbReference type="GO" id="GO:0003843">
    <property type="term" value="F:1,3-beta-D-glucan synthase activity"/>
    <property type="evidence" value="ECO:0007669"/>
    <property type="project" value="InterPro"/>
</dbReference>
<dbReference type="PANTHER" id="PTHR12741:SF47">
    <property type="entry name" value="CALLOSE SYNTHASE 9"/>
    <property type="match status" value="1"/>
</dbReference>
<accession>A0A6N2M7H1</accession>
<sequence>MRSYTTLGKKIIEMELLLMPKNSGNLPLVQWPLFLLASKIFLAKDMVEGSDSQNELWERISKDDYMKYAVEEAYHALRFILIEILQGEGRMWVERVYADIEESIAKKNIHADFQLKKLSLVITRVTGLLGILKAEKPDQEIGAIKAVQDLYDVVQHDVLSMNMREHYETWNLLLKARAEGRLFTNLKWPRDAELKTQIKRLYLLLTIKDSAANVPKNIEARRRLQFFTNSLFMDLPKPKPVREMLSFSVFTPYYSEIVLYSMDELQKKNEDGISTLFYLQKIYPDEWRNFLDRIGRDENASDSELIDNSTDSLELRIWASYRGQTLARTVRGMMYYRKALMLQSYLERVASGDVEAAVSINDANDAKGFDLSPEARALADLKFTYVVTCQIYGKQKEDQKPEAADIALLMQRNEALRIAFIDEVESLKDGTVQKEYYSKLVKADISGKDKEIYSVKLPGNPKLGEGKPENQNHAIIFTRGSAIQTIDMNQDNYFEEALKMRNLLEEFHQDHGIRPATILGVREHVFTGSVSSLASFMSNQETSFVTLGQRVLANPLKVRMHYGHPDVFDRVFHITRGGISKASRVINIRFNSTLRQGNVTHHEYIQVGKGRDVGLNQISVFEGKVSGGNGEQVLSRDVYRLGQLFDFFRMMSFYFTTVGYYFCMMLTVLTVYIFLYGKAYLALSGVGEAVEVRALITKNNALSAALNTQFLLQIGIFTAVPMVLGFILELGFLRAVVNFITMQFQLCSVFFTFSLGTKSHYFGRTILHGGARYQATGRGFVVRHIRFSENYRLYSRSHFVKGLEVVLLLVVYLAYGYNDGGTLSYILLTVSSWFMALSWLFAPYLFNPSGFEWQKTVEDFRDWTNWLFYRGGIGVKGQESWEAWWDEELAHIRTLSGRIMETILSLRFFIFQYGVVYKLHIQGSDTSLSVYGFSWIVLAVLIILFKVFTFSQKVSVNFQLLLRFIQGVSFMLALAGLVIAVALTDLSVSDVFASILAFIPTIWGILSIASAWKPVMKRMGLWKSIRSIGRLYDAGMGMLIFIPIAFLSWFPFVSTFQTRLMFNQAFSRGLEISLILAGNNPNSGI</sequence>
<feature type="transmembrane region" description="Helical" evidence="1">
    <location>
        <begin position="710"/>
        <end position="733"/>
    </location>
</feature>
<dbReference type="InterPro" id="IPR003440">
    <property type="entry name" value="Glyco_trans_48_dom"/>
</dbReference>
<dbReference type="GO" id="GO:0005886">
    <property type="term" value="C:plasma membrane"/>
    <property type="evidence" value="ECO:0007669"/>
    <property type="project" value="TreeGrafter"/>
</dbReference>
<feature type="transmembrane region" description="Helical" evidence="1">
    <location>
        <begin position="899"/>
        <end position="916"/>
    </location>
</feature>
<organism evidence="4">
    <name type="scientific">Salix viminalis</name>
    <name type="common">Common osier</name>
    <name type="synonym">Basket willow</name>
    <dbReference type="NCBI Taxonomy" id="40686"/>
    <lineage>
        <taxon>Eukaryota</taxon>
        <taxon>Viridiplantae</taxon>
        <taxon>Streptophyta</taxon>
        <taxon>Embryophyta</taxon>
        <taxon>Tracheophyta</taxon>
        <taxon>Spermatophyta</taxon>
        <taxon>Magnoliopsida</taxon>
        <taxon>eudicotyledons</taxon>
        <taxon>Gunneridae</taxon>
        <taxon>Pentapetalae</taxon>
        <taxon>rosids</taxon>
        <taxon>fabids</taxon>
        <taxon>Malpighiales</taxon>
        <taxon>Salicaceae</taxon>
        <taxon>Saliceae</taxon>
        <taxon>Salix</taxon>
    </lineage>
</organism>
<evidence type="ECO:0000259" key="3">
    <source>
        <dbReference type="Pfam" id="PF25968"/>
    </source>
</evidence>
<dbReference type="Pfam" id="PF25968">
    <property type="entry name" value="CALS1"/>
    <property type="match status" value="1"/>
</dbReference>
<evidence type="ECO:0000256" key="1">
    <source>
        <dbReference type="SAM" id="Phobius"/>
    </source>
</evidence>
<name>A0A6N2M7H1_SALVM</name>
<feature type="domain" description="Callose synthase helical" evidence="3">
    <location>
        <begin position="32"/>
        <end position="207"/>
    </location>
</feature>
<reference evidence="4" key="1">
    <citation type="submission" date="2019-03" db="EMBL/GenBank/DDBJ databases">
        <authorList>
            <person name="Mank J."/>
            <person name="Almeida P."/>
        </authorList>
    </citation>
    <scope>NUCLEOTIDE SEQUENCE</scope>
    <source>
        <strain evidence="4">78183</strain>
    </source>
</reference>
<feature type="transmembrane region" description="Helical" evidence="1">
    <location>
        <begin position="1031"/>
        <end position="1052"/>
    </location>
</feature>
<gene>
    <name evidence="4" type="ORF">SVIM_LOCUS326076</name>
</gene>
<feature type="transmembrane region" description="Helical" evidence="1">
    <location>
        <begin position="928"/>
        <end position="948"/>
    </location>
</feature>
<dbReference type="PANTHER" id="PTHR12741">
    <property type="entry name" value="LYST-INTERACTING PROTEIN LIP5 DOPAMINE RESPONSIVE PROTEIN DRG-1"/>
    <property type="match status" value="1"/>
</dbReference>
<dbReference type="EMBL" id="CAADRP010001707">
    <property type="protein sequence ID" value="VFU49477.1"/>
    <property type="molecule type" value="Genomic_DNA"/>
</dbReference>
<protein>
    <recommendedName>
        <fullName evidence="5">1,3-beta-glucan synthase</fullName>
    </recommendedName>
</protein>
<dbReference type="Pfam" id="PF02364">
    <property type="entry name" value="Glucan_synthase"/>
    <property type="match status" value="1"/>
</dbReference>